<organism evidence="1 2">
    <name type="scientific">Didymosphaeria variabile</name>
    <dbReference type="NCBI Taxonomy" id="1932322"/>
    <lineage>
        <taxon>Eukaryota</taxon>
        <taxon>Fungi</taxon>
        <taxon>Dikarya</taxon>
        <taxon>Ascomycota</taxon>
        <taxon>Pezizomycotina</taxon>
        <taxon>Dothideomycetes</taxon>
        <taxon>Pleosporomycetidae</taxon>
        <taxon>Pleosporales</taxon>
        <taxon>Massarineae</taxon>
        <taxon>Didymosphaeriaceae</taxon>
        <taxon>Didymosphaeria</taxon>
    </lineage>
</organism>
<evidence type="ECO:0000313" key="1">
    <source>
        <dbReference type="EMBL" id="KAJ4356801.1"/>
    </source>
</evidence>
<gene>
    <name evidence="1" type="ORF">N0V89_004838</name>
</gene>
<proteinExistence type="predicted"/>
<dbReference type="Proteomes" id="UP001140513">
    <property type="component" value="Unassembled WGS sequence"/>
</dbReference>
<name>A0A9W9CDY3_9PLEO</name>
<dbReference type="AlphaFoldDB" id="A0A9W9CDY3"/>
<comment type="caution">
    <text evidence="1">The sequence shown here is derived from an EMBL/GenBank/DDBJ whole genome shotgun (WGS) entry which is preliminary data.</text>
</comment>
<accession>A0A9W9CDY3</accession>
<reference evidence="1" key="1">
    <citation type="submission" date="2022-10" db="EMBL/GenBank/DDBJ databases">
        <title>Tapping the CABI collections for fungal endophytes: first genome assemblies for Collariella, Neodidymelliopsis, Ascochyta clinopodiicola, Didymella pomorum, Didymosphaeria variabile, Neocosmospora piperis and Neocucurbitaria cava.</title>
        <authorList>
            <person name="Hill R."/>
        </authorList>
    </citation>
    <scope>NUCLEOTIDE SEQUENCE</scope>
    <source>
        <strain evidence="1">IMI 356815</strain>
    </source>
</reference>
<dbReference type="GeneID" id="80908368"/>
<dbReference type="EMBL" id="JAPEUX010000003">
    <property type="protein sequence ID" value="KAJ4356801.1"/>
    <property type="molecule type" value="Genomic_DNA"/>
</dbReference>
<sequence>MSSTHQIRERLHYLVKNSPSTLSARQDFSLACNLTYILQKFCKPVDVDDINLVLIQASSTSGAYAYAYELTIGEQFVFGDTLVSTKEKAMVALKEASEIRIFNHLDLMKREETSSETGRSPAGSIEL</sequence>
<evidence type="ECO:0000313" key="2">
    <source>
        <dbReference type="Proteomes" id="UP001140513"/>
    </source>
</evidence>
<protein>
    <submittedName>
        <fullName evidence="1">Uncharacterized protein</fullName>
    </submittedName>
</protein>
<keyword evidence="2" id="KW-1185">Reference proteome</keyword>
<dbReference type="RefSeq" id="XP_056073927.1">
    <property type="nucleotide sequence ID" value="XM_056213619.1"/>
</dbReference>